<dbReference type="Proteomes" id="UP000282087">
    <property type="component" value="Unassembled WGS sequence"/>
</dbReference>
<accession>A0A3M6VR39</accession>
<comment type="caution">
    <text evidence="1">The sequence shown here is derived from an EMBL/GenBank/DDBJ whole genome shotgun (WGS) entry which is preliminary data.</text>
</comment>
<name>A0A3M6VR39_9STRA</name>
<protein>
    <submittedName>
        <fullName evidence="1">Uncharacterized protein</fullName>
    </submittedName>
</protein>
<evidence type="ECO:0000313" key="2">
    <source>
        <dbReference type="Proteomes" id="UP000282087"/>
    </source>
</evidence>
<evidence type="ECO:0000313" key="1">
    <source>
        <dbReference type="EMBL" id="RMX69184.1"/>
    </source>
</evidence>
<gene>
    <name evidence="1" type="ORF">DD238_005951</name>
</gene>
<organism evidence="1 2">
    <name type="scientific">Peronospora effusa</name>
    <dbReference type="NCBI Taxonomy" id="542832"/>
    <lineage>
        <taxon>Eukaryota</taxon>
        <taxon>Sar</taxon>
        <taxon>Stramenopiles</taxon>
        <taxon>Oomycota</taxon>
        <taxon>Peronosporomycetes</taxon>
        <taxon>Peronosporales</taxon>
        <taxon>Peronosporaceae</taxon>
        <taxon>Peronospora</taxon>
    </lineage>
</organism>
<keyword evidence="2" id="KW-1185">Reference proteome</keyword>
<sequence length="111" mass="12886">MHQPDTGSVWARQLGRDGVRIATNPEWTGGRGGRYTSYTFQPRRVSFHPLSFWHLENHERPKTFETEKAKLHLAPAKPPKLLPNPKLVTLKQRERAAMSQIVKTIDNYRRV</sequence>
<proteinExistence type="predicted"/>
<reference evidence="1 2" key="1">
    <citation type="submission" date="2018-06" db="EMBL/GenBank/DDBJ databases">
        <title>Comparative genomics of downy mildews reveals potential adaptations to biotrophy.</title>
        <authorList>
            <person name="Fletcher K."/>
            <person name="Klosterman S.J."/>
            <person name="Derevnina L."/>
            <person name="Martin F."/>
            <person name="Koike S."/>
            <person name="Reyes Chin-Wo S."/>
            <person name="Mou B."/>
            <person name="Michelmore R."/>
        </authorList>
    </citation>
    <scope>NUCLEOTIDE SEQUENCE [LARGE SCALE GENOMIC DNA]</scope>
    <source>
        <strain evidence="1 2">R14</strain>
    </source>
</reference>
<dbReference type="AlphaFoldDB" id="A0A3M6VR39"/>
<dbReference type="EMBL" id="QLLG01000034">
    <property type="protein sequence ID" value="RMX69184.1"/>
    <property type="molecule type" value="Genomic_DNA"/>
</dbReference>